<dbReference type="CDD" id="cd00201">
    <property type="entry name" value="WW"/>
    <property type="match status" value="1"/>
</dbReference>
<organism evidence="2 3">
    <name type="scientific">Cymbomonas tetramitiformis</name>
    <dbReference type="NCBI Taxonomy" id="36881"/>
    <lineage>
        <taxon>Eukaryota</taxon>
        <taxon>Viridiplantae</taxon>
        <taxon>Chlorophyta</taxon>
        <taxon>Pyramimonadophyceae</taxon>
        <taxon>Pyramimonadales</taxon>
        <taxon>Pyramimonadaceae</taxon>
        <taxon>Cymbomonas</taxon>
    </lineage>
</organism>
<proteinExistence type="predicted"/>
<dbReference type="PROSITE" id="PS50020">
    <property type="entry name" value="WW_DOMAIN_2"/>
    <property type="match status" value="1"/>
</dbReference>
<dbReference type="EMBL" id="LGRX02032134">
    <property type="protein sequence ID" value="KAK3244196.1"/>
    <property type="molecule type" value="Genomic_DNA"/>
</dbReference>
<keyword evidence="3" id="KW-1185">Reference proteome</keyword>
<sequence>MEYGEAQQEDESTTKAAYNPTEEDIIEYARFLGILEEEDAKLLFIAREGIAAPLPPEWKPCQDEDGEIFYFNFSTGESSWDHPSDSYFRTRLVR</sequence>
<protein>
    <recommendedName>
        <fullName evidence="1">WW domain-containing protein</fullName>
    </recommendedName>
</protein>
<dbReference type="AlphaFoldDB" id="A0AAE0BWP4"/>
<dbReference type="SMART" id="SM00456">
    <property type="entry name" value="WW"/>
    <property type="match status" value="1"/>
</dbReference>
<evidence type="ECO:0000313" key="2">
    <source>
        <dbReference type="EMBL" id="KAK3244196.1"/>
    </source>
</evidence>
<evidence type="ECO:0000313" key="3">
    <source>
        <dbReference type="Proteomes" id="UP001190700"/>
    </source>
</evidence>
<dbReference type="SUPFAM" id="SSF51045">
    <property type="entry name" value="WW domain"/>
    <property type="match status" value="1"/>
</dbReference>
<dbReference type="PROSITE" id="PS01159">
    <property type="entry name" value="WW_DOMAIN_1"/>
    <property type="match status" value="1"/>
</dbReference>
<name>A0AAE0BWP4_9CHLO</name>
<feature type="domain" description="WW" evidence="1">
    <location>
        <begin position="52"/>
        <end position="85"/>
    </location>
</feature>
<comment type="caution">
    <text evidence="2">The sequence shown here is derived from an EMBL/GenBank/DDBJ whole genome shotgun (WGS) entry which is preliminary data.</text>
</comment>
<dbReference type="Gene3D" id="3.30.1470.10">
    <property type="entry name" value="Photosystem I PsaD, reaction center subunit II"/>
    <property type="match status" value="1"/>
</dbReference>
<dbReference type="InterPro" id="IPR053233">
    <property type="entry name" value="ABRA-related"/>
</dbReference>
<dbReference type="InterPro" id="IPR001202">
    <property type="entry name" value="WW_dom"/>
</dbReference>
<dbReference type="Pfam" id="PF00397">
    <property type="entry name" value="WW"/>
    <property type="match status" value="1"/>
</dbReference>
<dbReference type="PANTHER" id="PTHR21715:SF0">
    <property type="entry name" value="RH04127P"/>
    <property type="match status" value="1"/>
</dbReference>
<gene>
    <name evidence="2" type="ORF">CYMTET_46183</name>
</gene>
<reference evidence="2 3" key="1">
    <citation type="journal article" date="2015" name="Genome Biol. Evol.">
        <title>Comparative Genomics of a Bacterivorous Green Alga Reveals Evolutionary Causalities and Consequences of Phago-Mixotrophic Mode of Nutrition.</title>
        <authorList>
            <person name="Burns J.A."/>
            <person name="Paasch A."/>
            <person name="Narechania A."/>
            <person name="Kim E."/>
        </authorList>
    </citation>
    <scope>NUCLEOTIDE SEQUENCE [LARGE SCALE GENOMIC DNA]</scope>
    <source>
        <strain evidence="2 3">PLY_AMNH</strain>
    </source>
</reference>
<evidence type="ECO:0000259" key="1">
    <source>
        <dbReference type="PROSITE" id="PS50020"/>
    </source>
</evidence>
<dbReference type="Proteomes" id="UP001190700">
    <property type="component" value="Unassembled WGS sequence"/>
</dbReference>
<dbReference type="InterPro" id="IPR036020">
    <property type="entry name" value="WW_dom_sf"/>
</dbReference>
<dbReference type="PANTHER" id="PTHR21715">
    <property type="entry name" value="RH04127P"/>
    <property type="match status" value="1"/>
</dbReference>
<accession>A0AAE0BWP4</accession>